<accession>A0A1N6E4Q5</accession>
<keyword evidence="2" id="KW-1185">Reference proteome</keyword>
<evidence type="ECO:0000313" key="2">
    <source>
        <dbReference type="Proteomes" id="UP000184932"/>
    </source>
</evidence>
<dbReference type="AlphaFoldDB" id="A0A1N6E4Q5"/>
<dbReference type="EMBL" id="FSRL01000001">
    <property type="protein sequence ID" value="SIN77897.1"/>
    <property type="molecule type" value="Genomic_DNA"/>
</dbReference>
<sequence length="79" mass="9047">MDAFSQISAQNSVLHLIARPFKWLWELNETHWMNPLILMICWPVMFNVTAALFPPIENSCWLNSSSIVPVAFSDEGDQP</sequence>
<evidence type="ECO:0000313" key="1">
    <source>
        <dbReference type="EMBL" id="SIN77897.1"/>
    </source>
</evidence>
<protein>
    <submittedName>
        <fullName evidence="1">Uncharacterized protein</fullName>
    </submittedName>
</protein>
<reference evidence="2" key="1">
    <citation type="submission" date="2016-11" db="EMBL/GenBank/DDBJ databases">
        <authorList>
            <person name="Varghese N."/>
            <person name="Submissions S."/>
        </authorList>
    </citation>
    <scope>NUCLEOTIDE SEQUENCE [LARGE SCALE GENOMIC DNA]</scope>
    <source>
        <strain evidence="2">DSM 29440</strain>
    </source>
</reference>
<name>A0A1N6E4Q5_9RHOB</name>
<organism evidence="1 2">
    <name type="scientific">Vannielia litorea</name>
    <dbReference type="NCBI Taxonomy" id="1217970"/>
    <lineage>
        <taxon>Bacteria</taxon>
        <taxon>Pseudomonadati</taxon>
        <taxon>Pseudomonadota</taxon>
        <taxon>Alphaproteobacteria</taxon>
        <taxon>Rhodobacterales</taxon>
        <taxon>Paracoccaceae</taxon>
        <taxon>Vannielia</taxon>
    </lineage>
</organism>
<proteinExistence type="predicted"/>
<gene>
    <name evidence="1" type="ORF">SAMN05444002_0321</name>
</gene>
<dbReference type="RefSeq" id="WP_139301195.1">
    <property type="nucleotide sequence ID" value="NZ_FSRL01000001.1"/>
</dbReference>
<dbReference type="STRING" id="1217970.SAMN05444002_0321"/>
<dbReference type="Proteomes" id="UP000184932">
    <property type="component" value="Unassembled WGS sequence"/>
</dbReference>